<dbReference type="SUPFAM" id="SSF53300">
    <property type="entry name" value="vWA-like"/>
    <property type="match status" value="1"/>
</dbReference>
<feature type="compositionally biased region" description="Pro residues" evidence="1">
    <location>
        <begin position="69"/>
        <end position="94"/>
    </location>
</feature>
<sequence length="589" mass="62343">MKRTAALVSLSLLLGAAAPPPVIAPQKPRPAPVIADNDSPVRCKIGSSYRPRALTSIRPSGGARGRAYAPPPPPPPPLPMAPPPPVMSAPPAPGSPADFAAKRMAPGIVGQAAPYGTPGNRERYEGKEVAAIKSVAQAPVSTFSVDVDTGAYSNVRRFLQKGQTPPAEAVRTEEMINYFRYDYPLPASRAAPFSVTTDVAKTPWNPDTRLVRIGLRGYDVTAQGRPAANLVFLVDVSGSMSSADKLPLVKQALTLLADKLTAKDRVSIVAYAGAAGVVLDPTSSPNYIRAALDCLEAGGSTAGAQGIQLAYDIASANFIKGGINRIFVATDGDFNVGVSDNKALEAMVKKYRDSGVTLTTLGFGQGNYNEALMERIADLGNGNYAYIDSAMEAQKVLDDELSASLFTIARDVKVQVEFNPSQISQYRLIGYENRALAEEDFDNDAVDAGDIGAGHQVTAIYEVVPAGGKGWLPDRRYAGNQPPAHAARGSELAFVKLRYKLPGETTSRLIEKPVPATLLRTAPAPSGDMAFAVAVAAFGQKLRGDKYLGSYGFADIRGLAGNPQGYWRNEFLKLAQLAAVQQVRAADGN</sequence>
<feature type="region of interest" description="Disordered" evidence="1">
    <location>
        <begin position="19"/>
        <end position="100"/>
    </location>
</feature>
<dbReference type="InterPro" id="IPR002035">
    <property type="entry name" value="VWF_A"/>
</dbReference>
<dbReference type="Pfam" id="PF12034">
    <property type="entry name" value="YfbK_C"/>
    <property type="match status" value="1"/>
</dbReference>
<evidence type="ECO:0000256" key="2">
    <source>
        <dbReference type="SAM" id="SignalP"/>
    </source>
</evidence>
<comment type="caution">
    <text evidence="4">The sequence shown here is derived from an EMBL/GenBank/DDBJ whole genome shotgun (WGS) entry which is preliminary data.</text>
</comment>
<accession>A0ABW8YNU2</accession>
<dbReference type="InterPro" id="IPR051266">
    <property type="entry name" value="CLCR"/>
</dbReference>
<dbReference type="Proteomes" id="UP001629244">
    <property type="component" value="Unassembled WGS sequence"/>
</dbReference>
<dbReference type="Pfam" id="PF00092">
    <property type="entry name" value="VWA"/>
    <property type="match status" value="1"/>
</dbReference>
<feature type="domain" description="VWFA" evidence="3">
    <location>
        <begin position="229"/>
        <end position="405"/>
    </location>
</feature>
<reference evidence="4 5" key="1">
    <citation type="submission" date="2024-06" db="EMBL/GenBank/DDBJ databases">
        <authorList>
            <person name="Kaempfer P."/>
            <person name="Viver T."/>
        </authorList>
    </citation>
    <scope>NUCLEOTIDE SEQUENCE [LARGE SCALE GENOMIC DNA]</scope>
    <source>
        <strain evidence="4 5">ST-64</strain>
    </source>
</reference>
<dbReference type="PROSITE" id="PS50234">
    <property type="entry name" value="VWFA"/>
    <property type="match status" value="1"/>
</dbReference>
<dbReference type="InterPro" id="IPR021908">
    <property type="entry name" value="YfbK_C"/>
</dbReference>
<organism evidence="4 5">
    <name type="scientific">Sphingomonas plantiphila</name>
    <dbReference type="NCBI Taxonomy" id="3163295"/>
    <lineage>
        <taxon>Bacteria</taxon>
        <taxon>Pseudomonadati</taxon>
        <taxon>Pseudomonadota</taxon>
        <taxon>Alphaproteobacteria</taxon>
        <taxon>Sphingomonadales</taxon>
        <taxon>Sphingomonadaceae</taxon>
        <taxon>Sphingomonas</taxon>
    </lineage>
</organism>
<dbReference type="CDD" id="cd01465">
    <property type="entry name" value="vWA_subgroup"/>
    <property type="match status" value="1"/>
</dbReference>
<dbReference type="RefSeq" id="WP_408077697.1">
    <property type="nucleotide sequence ID" value="NZ_JBELQC010000001.1"/>
</dbReference>
<dbReference type="InterPro" id="IPR036465">
    <property type="entry name" value="vWFA_dom_sf"/>
</dbReference>
<evidence type="ECO:0000256" key="1">
    <source>
        <dbReference type="SAM" id="MobiDB-lite"/>
    </source>
</evidence>
<feature type="compositionally biased region" description="Pro residues" evidence="1">
    <location>
        <begin position="19"/>
        <end position="31"/>
    </location>
</feature>
<evidence type="ECO:0000259" key="3">
    <source>
        <dbReference type="PROSITE" id="PS50234"/>
    </source>
</evidence>
<protein>
    <submittedName>
        <fullName evidence="4">VWA domain-containing protein</fullName>
    </submittedName>
</protein>
<dbReference type="Pfam" id="PF12450">
    <property type="entry name" value="vWF_A"/>
    <property type="match status" value="1"/>
</dbReference>
<feature type="signal peptide" evidence="2">
    <location>
        <begin position="1"/>
        <end position="24"/>
    </location>
</feature>
<feature type="chain" id="PRO_5046088792" evidence="2">
    <location>
        <begin position="25"/>
        <end position="589"/>
    </location>
</feature>
<keyword evidence="2" id="KW-0732">Signal</keyword>
<evidence type="ECO:0000313" key="4">
    <source>
        <dbReference type="EMBL" id="MFL9840768.1"/>
    </source>
</evidence>
<proteinExistence type="predicted"/>
<dbReference type="PANTHER" id="PTHR10579">
    <property type="entry name" value="CALCIUM-ACTIVATED CHLORIDE CHANNEL REGULATOR"/>
    <property type="match status" value="1"/>
</dbReference>
<keyword evidence="5" id="KW-1185">Reference proteome</keyword>
<dbReference type="PANTHER" id="PTHR10579:SF43">
    <property type="entry name" value="ZINC FINGER (C3HC4-TYPE RING FINGER) FAMILY PROTEIN"/>
    <property type="match status" value="1"/>
</dbReference>
<dbReference type="EMBL" id="JBELQC010000001">
    <property type="protein sequence ID" value="MFL9840768.1"/>
    <property type="molecule type" value="Genomic_DNA"/>
</dbReference>
<dbReference type="Gene3D" id="3.40.50.410">
    <property type="entry name" value="von Willebrand factor, type A domain"/>
    <property type="match status" value="1"/>
</dbReference>
<gene>
    <name evidence="4" type="ORF">ABS767_07340</name>
</gene>
<evidence type="ECO:0000313" key="5">
    <source>
        <dbReference type="Proteomes" id="UP001629244"/>
    </source>
</evidence>
<dbReference type="InterPro" id="IPR022156">
    <property type="entry name" value="Uncharacterised_YfbK_N"/>
</dbReference>
<name>A0ABW8YNU2_9SPHN</name>
<dbReference type="SMART" id="SM00327">
    <property type="entry name" value="VWA"/>
    <property type="match status" value="1"/>
</dbReference>
<feature type="compositionally biased region" description="Low complexity" evidence="1">
    <location>
        <begin position="58"/>
        <end position="68"/>
    </location>
</feature>